<keyword evidence="1" id="KW-1185">Reference proteome</keyword>
<accession>A0A914RZJ8</accession>
<sequence length="75" mass="8574">MAILTKPIIHKTNCCDFVSRIPHLVINSNLHTLIKETLHLRSVATQVTTTKWTETTQIFDHIGNSWAELRISTHP</sequence>
<dbReference type="Proteomes" id="UP000887564">
    <property type="component" value="Unplaced"/>
</dbReference>
<evidence type="ECO:0000313" key="1">
    <source>
        <dbReference type="Proteomes" id="UP000887564"/>
    </source>
</evidence>
<dbReference type="AlphaFoldDB" id="A0A914RZJ8"/>
<dbReference type="WBParaSite" id="PEQ_0001175801-mRNA-1">
    <property type="protein sequence ID" value="PEQ_0001175801-mRNA-1"/>
    <property type="gene ID" value="PEQ_0001175801"/>
</dbReference>
<name>A0A914RZJ8_PAREQ</name>
<reference evidence="2" key="1">
    <citation type="submission" date="2022-11" db="UniProtKB">
        <authorList>
            <consortium name="WormBaseParasite"/>
        </authorList>
    </citation>
    <scope>IDENTIFICATION</scope>
</reference>
<evidence type="ECO:0000313" key="2">
    <source>
        <dbReference type="WBParaSite" id="PEQ_0001175801-mRNA-1"/>
    </source>
</evidence>
<organism evidence="1 2">
    <name type="scientific">Parascaris equorum</name>
    <name type="common">Equine roundworm</name>
    <dbReference type="NCBI Taxonomy" id="6256"/>
    <lineage>
        <taxon>Eukaryota</taxon>
        <taxon>Metazoa</taxon>
        <taxon>Ecdysozoa</taxon>
        <taxon>Nematoda</taxon>
        <taxon>Chromadorea</taxon>
        <taxon>Rhabditida</taxon>
        <taxon>Spirurina</taxon>
        <taxon>Ascaridomorpha</taxon>
        <taxon>Ascaridoidea</taxon>
        <taxon>Ascarididae</taxon>
        <taxon>Parascaris</taxon>
    </lineage>
</organism>
<proteinExistence type="predicted"/>
<protein>
    <submittedName>
        <fullName evidence="2">Ovule protein</fullName>
    </submittedName>
</protein>